<dbReference type="Gene3D" id="2.40.440.10">
    <property type="entry name" value="L,D-transpeptidase catalytic domain-like"/>
    <property type="match status" value="1"/>
</dbReference>
<dbReference type="PANTHER" id="PTHR36699:SF1">
    <property type="entry name" value="L,D-TRANSPEPTIDASE YAFK-RELATED"/>
    <property type="match status" value="1"/>
</dbReference>
<keyword evidence="5 7" id="KW-0573">Peptidoglycan synthesis</keyword>
<comment type="similarity">
    <text evidence="2">Belongs to the YkuD family.</text>
</comment>
<keyword evidence="9" id="KW-0966">Cell projection</keyword>
<dbReference type="InterPro" id="IPR005490">
    <property type="entry name" value="LD_TPept_cat_dom"/>
</dbReference>
<dbReference type="GO" id="GO:0016740">
    <property type="term" value="F:transferase activity"/>
    <property type="evidence" value="ECO:0007669"/>
    <property type="project" value="UniProtKB-KW"/>
</dbReference>
<evidence type="ECO:0000256" key="2">
    <source>
        <dbReference type="ARBA" id="ARBA00005992"/>
    </source>
</evidence>
<dbReference type="Proteomes" id="UP001595604">
    <property type="component" value="Unassembled WGS sequence"/>
</dbReference>
<accession>A0ABV7IPT0</accession>
<feature type="domain" description="L,D-TPase catalytic" evidence="8">
    <location>
        <begin position="39"/>
        <end position="174"/>
    </location>
</feature>
<evidence type="ECO:0000313" key="9">
    <source>
        <dbReference type="EMBL" id="MFC3173575.1"/>
    </source>
</evidence>
<dbReference type="InterPro" id="IPR038063">
    <property type="entry name" value="Transpep_catalytic_dom"/>
</dbReference>
<keyword evidence="9" id="KW-0282">Flagellum</keyword>
<dbReference type="EMBL" id="JBHRTQ010000004">
    <property type="protein sequence ID" value="MFC3173575.1"/>
    <property type="molecule type" value="Genomic_DNA"/>
</dbReference>
<keyword evidence="4 7" id="KW-0133">Cell shape</keyword>
<dbReference type="Pfam" id="PF03734">
    <property type="entry name" value="YkuD"/>
    <property type="match status" value="1"/>
</dbReference>
<feature type="active site" description="Proton donor/acceptor" evidence="7">
    <location>
        <position position="131"/>
    </location>
</feature>
<evidence type="ECO:0000259" key="8">
    <source>
        <dbReference type="PROSITE" id="PS52029"/>
    </source>
</evidence>
<evidence type="ECO:0000256" key="4">
    <source>
        <dbReference type="ARBA" id="ARBA00022960"/>
    </source>
</evidence>
<organism evidence="9 10">
    <name type="scientific">Novosphingobium bradum</name>
    <dbReference type="NCBI Taxonomy" id="1737444"/>
    <lineage>
        <taxon>Bacteria</taxon>
        <taxon>Pseudomonadati</taxon>
        <taxon>Pseudomonadota</taxon>
        <taxon>Alphaproteobacteria</taxon>
        <taxon>Sphingomonadales</taxon>
        <taxon>Sphingomonadaceae</taxon>
        <taxon>Novosphingobium</taxon>
    </lineage>
</organism>
<dbReference type="RefSeq" id="WP_379508955.1">
    <property type="nucleotide sequence ID" value="NZ_JBHRTQ010000004.1"/>
</dbReference>
<dbReference type="EC" id="2.-.-.-" evidence="9"/>
<evidence type="ECO:0000256" key="3">
    <source>
        <dbReference type="ARBA" id="ARBA00022679"/>
    </source>
</evidence>
<feature type="active site" description="Nucleophile" evidence="7">
    <location>
        <position position="150"/>
    </location>
</feature>
<sequence length="175" mass="18497">MRRLDTRSILVALGAWSLALGLALGLPAGPALADGSQVAMVHVEKGARRLSLVDGEGRVMRAWTGLQLGPAPLGPKHFAGDGRTPEGRYVIDHGNPASAYWLSLHISYPDAADRAYAAARGQSPGGAIFLHGQPNYLQNGRISGDWTAGCIALSNEEIEELWALVPDGTPIQIDP</sequence>
<keyword evidence="3 9" id="KW-0808">Transferase</keyword>
<keyword evidence="6 7" id="KW-0961">Cell wall biogenesis/degradation</keyword>
<dbReference type="PROSITE" id="PS52029">
    <property type="entry name" value="LD_TPASE"/>
    <property type="match status" value="1"/>
</dbReference>
<dbReference type="CDD" id="cd16913">
    <property type="entry name" value="YkuD_like"/>
    <property type="match status" value="1"/>
</dbReference>
<reference evidence="10" key="1">
    <citation type="journal article" date="2019" name="Int. J. Syst. Evol. Microbiol.">
        <title>The Global Catalogue of Microorganisms (GCM) 10K type strain sequencing project: providing services to taxonomists for standard genome sequencing and annotation.</title>
        <authorList>
            <consortium name="The Broad Institute Genomics Platform"/>
            <consortium name="The Broad Institute Genome Sequencing Center for Infectious Disease"/>
            <person name="Wu L."/>
            <person name="Ma J."/>
        </authorList>
    </citation>
    <scope>NUCLEOTIDE SEQUENCE [LARGE SCALE GENOMIC DNA]</scope>
    <source>
        <strain evidence="10">KCTC 42984</strain>
    </source>
</reference>
<evidence type="ECO:0000313" key="10">
    <source>
        <dbReference type="Proteomes" id="UP001595604"/>
    </source>
</evidence>
<protein>
    <submittedName>
        <fullName evidence="9">Murein L,D-transpeptidase family protein</fullName>
        <ecNumber evidence="9">2.-.-.-</ecNumber>
    </submittedName>
</protein>
<comment type="caution">
    <text evidence="9">The sequence shown here is derived from an EMBL/GenBank/DDBJ whole genome shotgun (WGS) entry which is preliminary data.</text>
</comment>
<comment type="pathway">
    <text evidence="1 7">Cell wall biogenesis; peptidoglycan biosynthesis.</text>
</comment>
<evidence type="ECO:0000256" key="1">
    <source>
        <dbReference type="ARBA" id="ARBA00004752"/>
    </source>
</evidence>
<dbReference type="SUPFAM" id="SSF141523">
    <property type="entry name" value="L,D-transpeptidase catalytic domain-like"/>
    <property type="match status" value="1"/>
</dbReference>
<gene>
    <name evidence="9" type="ORF">ACFOD9_04855</name>
</gene>
<proteinExistence type="inferred from homology"/>
<name>A0ABV7IPT0_9SPHN</name>
<dbReference type="PANTHER" id="PTHR36699">
    <property type="entry name" value="LD-TRANSPEPTIDASE"/>
    <property type="match status" value="1"/>
</dbReference>
<keyword evidence="10" id="KW-1185">Reference proteome</keyword>
<evidence type="ECO:0000256" key="6">
    <source>
        <dbReference type="ARBA" id="ARBA00023316"/>
    </source>
</evidence>
<evidence type="ECO:0000256" key="7">
    <source>
        <dbReference type="PROSITE-ProRule" id="PRU01373"/>
    </source>
</evidence>
<evidence type="ECO:0000256" key="5">
    <source>
        <dbReference type="ARBA" id="ARBA00022984"/>
    </source>
</evidence>
<keyword evidence="9" id="KW-0969">Cilium</keyword>